<keyword evidence="10" id="KW-0472">Membrane</keyword>
<dbReference type="InterPro" id="IPR036396">
    <property type="entry name" value="Cyt_P450_sf"/>
</dbReference>
<keyword evidence="9" id="KW-0503">Monooxygenase</keyword>
<dbReference type="PANTHER" id="PTHR24286:SF228">
    <property type="entry name" value="C-22 STEROL DESATURASE ERG5"/>
    <property type="match status" value="1"/>
</dbReference>
<dbReference type="GO" id="GO:0016125">
    <property type="term" value="P:sterol metabolic process"/>
    <property type="evidence" value="ECO:0007669"/>
    <property type="project" value="TreeGrafter"/>
</dbReference>
<reference evidence="11 12" key="1">
    <citation type="journal article" date="2024" name="Nat. Commun.">
        <title>Phylogenomics reveals the evolutionary origins of lichenization in chlorophyte algae.</title>
        <authorList>
            <person name="Puginier C."/>
            <person name="Libourel C."/>
            <person name="Otte J."/>
            <person name="Skaloud P."/>
            <person name="Haon M."/>
            <person name="Grisel S."/>
            <person name="Petersen M."/>
            <person name="Berrin J.G."/>
            <person name="Delaux P.M."/>
            <person name="Dal Grande F."/>
            <person name="Keller J."/>
        </authorList>
    </citation>
    <scope>NUCLEOTIDE SEQUENCE [LARGE SCALE GENOMIC DNA]</scope>
    <source>
        <strain evidence="11 12">SAG 2036</strain>
    </source>
</reference>
<dbReference type="InterPro" id="IPR017972">
    <property type="entry name" value="Cyt_P450_CS"/>
</dbReference>
<gene>
    <name evidence="11" type="ORF">WJX73_002257</name>
</gene>
<dbReference type="Pfam" id="PF00067">
    <property type="entry name" value="p450"/>
    <property type="match status" value="1"/>
</dbReference>
<dbReference type="PRINTS" id="PR00463">
    <property type="entry name" value="EP450I"/>
</dbReference>
<dbReference type="Gene3D" id="1.10.630.10">
    <property type="entry name" value="Cytochrome P450"/>
    <property type="match status" value="1"/>
</dbReference>
<keyword evidence="4 9" id="KW-0560">Oxidoreductase</keyword>
<evidence type="ECO:0000313" key="11">
    <source>
        <dbReference type="EMBL" id="KAK9813665.1"/>
    </source>
</evidence>
<dbReference type="SUPFAM" id="SSF48264">
    <property type="entry name" value="Cytochrome P450"/>
    <property type="match status" value="1"/>
</dbReference>
<keyword evidence="3 8" id="KW-0479">Metal-binding</keyword>
<name>A0AAW1PZ65_9CHLO</name>
<keyword evidence="12" id="KW-1185">Reference proteome</keyword>
<evidence type="ECO:0000256" key="9">
    <source>
        <dbReference type="RuleBase" id="RU000461"/>
    </source>
</evidence>
<keyword evidence="5 8" id="KW-0408">Iron</keyword>
<evidence type="ECO:0000313" key="12">
    <source>
        <dbReference type="Proteomes" id="UP001465755"/>
    </source>
</evidence>
<comment type="caution">
    <text evidence="11">The sequence shown here is derived from an EMBL/GenBank/DDBJ whole genome shotgun (WGS) entry which is preliminary data.</text>
</comment>
<dbReference type="GO" id="GO:0020037">
    <property type="term" value="F:heme binding"/>
    <property type="evidence" value="ECO:0007669"/>
    <property type="project" value="InterPro"/>
</dbReference>
<keyword evidence="10" id="KW-1133">Transmembrane helix</keyword>
<proteinExistence type="inferred from homology"/>
<dbReference type="GO" id="GO:0004497">
    <property type="term" value="F:monooxygenase activity"/>
    <property type="evidence" value="ECO:0007669"/>
    <property type="project" value="UniProtKB-KW"/>
</dbReference>
<comment type="similarity">
    <text evidence="2 9">Belongs to the cytochrome P450 family.</text>
</comment>
<evidence type="ECO:0000256" key="6">
    <source>
        <dbReference type="ARBA" id="ARBA00041546"/>
    </source>
</evidence>
<dbReference type="GO" id="GO:0000249">
    <property type="term" value="F:C-22 sterol desaturase (NADPH) activity"/>
    <property type="evidence" value="ECO:0007669"/>
    <property type="project" value="UniProtKB-EC"/>
</dbReference>
<evidence type="ECO:0000256" key="10">
    <source>
        <dbReference type="SAM" id="Phobius"/>
    </source>
</evidence>
<evidence type="ECO:0000256" key="1">
    <source>
        <dbReference type="ARBA" id="ARBA00001971"/>
    </source>
</evidence>
<dbReference type="Proteomes" id="UP001465755">
    <property type="component" value="Unassembled WGS sequence"/>
</dbReference>
<evidence type="ECO:0000256" key="8">
    <source>
        <dbReference type="PIRSR" id="PIRSR602401-1"/>
    </source>
</evidence>
<evidence type="ECO:0000256" key="7">
    <source>
        <dbReference type="ARBA" id="ARBA00047463"/>
    </source>
</evidence>
<dbReference type="PRINTS" id="PR00385">
    <property type="entry name" value="P450"/>
</dbReference>
<dbReference type="GO" id="GO:0005506">
    <property type="term" value="F:iron ion binding"/>
    <property type="evidence" value="ECO:0007669"/>
    <property type="project" value="InterPro"/>
</dbReference>
<keyword evidence="8 9" id="KW-0349">Heme</keyword>
<evidence type="ECO:0000256" key="3">
    <source>
        <dbReference type="ARBA" id="ARBA00022723"/>
    </source>
</evidence>
<feature type="transmembrane region" description="Helical" evidence="10">
    <location>
        <begin position="36"/>
        <end position="54"/>
    </location>
</feature>
<dbReference type="EMBL" id="JALJOQ010000003">
    <property type="protein sequence ID" value="KAK9813665.1"/>
    <property type="molecule type" value="Genomic_DNA"/>
</dbReference>
<organism evidence="11 12">
    <name type="scientific">Symbiochloris irregularis</name>
    <dbReference type="NCBI Taxonomy" id="706552"/>
    <lineage>
        <taxon>Eukaryota</taxon>
        <taxon>Viridiplantae</taxon>
        <taxon>Chlorophyta</taxon>
        <taxon>core chlorophytes</taxon>
        <taxon>Trebouxiophyceae</taxon>
        <taxon>Trebouxiales</taxon>
        <taxon>Trebouxiaceae</taxon>
        <taxon>Symbiochloris</taxon>
    </lineage>
</organism>
<dbReference type="AlphaFoldDB" id="A0AAW1PZ65"/>
<accession>A0AAW1PZ65</accession>
<evidence type="ECO:0000256" key="5">
    <source>
        <dbReference type="ARBA" id="ARBA00023004"/>
    </source>
</evidence>
<comment type="catalytic activity">
    <reaction evidence="7">
        <text>5-dehydroepisterol + NADPH + O2 + H(+) = ergosta-5,7,22,24(28)-tetraen-3beta-ol + NADP(+) + 2 H2O</text>
        <dbReference type="Rhea" id="RHEA:33467"/>
        <dbReference type="ChEBI" id="CHEBI:15377"/>
        <dbReference type="ChEBI" id="CHEBI:15378"/>
        <dbReference type="ChEBI" id="CHEBI:15379"/>
        <dbReference type="ChEBI" id="CHEBI:18249"/>
        <dbReference type="ChEBI" id="CHEBI:52972"/>
        <dbReference type="ChEBI" id="CHEBI:57783"/>
        <dbReference type="ChEBI" id="CHEBI:58349"/>
        <dbReference type="EC" id="1.14.19.41"/>
    </reaction>
</comment>
<dbReference type="InterPro" id="IPR002401">
    <property type="entry name" value="Cyt_P450_E_grp-I"/>
</dbReference>
<dbReference type="PANTHER" id="PTHR24286">
    <property type="entry name" value="CYTOCHROME P450 26"/>
    <property type="match status" value="1"/>
</dbReference>
<dbReference type="PROSITE" id="PS00086">
    <property type="entry name" value="CYTOCHROME_P450"/>
    <property type="match status" value="1"/>
</dbReference>
<evidence type="ECO:0000256" key="2">
    <source>
        <dbReference type="ARBA" id="ARBA00010617"/>
    </source>
</evidence>
<dbReference type="InterPro" id="IPR001128">
    <property type="entry name" value="Cyt_P450"/>
</dbReference>
<keyword evidence="10" id="KW-0812">Transmembrane</keyword>
<comment type="cofactor">
    <cofactor evidence="1 8">
        <name>heme</name>
        <dbReference type="ChEBI" id="CHEBI:30413"/>
    </cofactor>
</comment>
<sequence>MATSSAPGAPVLVAQDSFSAGNWTAPSHQRVGSHSLAATVTAYALATLLLYVAYEQFSFWSMRRKGGGKVVPGPRFPVPLLGGLVPMVMDPYKFWEDQRKFSFPGFSYNSILGKFMIFITDVDISRHVFSYNGHDSLLMAVHPSGKNILGPQNLAFMHGPAHKAIRKSFLALFTRKALGTYVQLQDGIIRRHLADWMNEFSGREVDIRSYIRDMNAATSQEVFAGPYLGDEKTRAKVSQSFADMTTAFLAFPLCLPGTAVWAGRQGRLFILKVLEKGAGQAKAAMKAGGEPRCLMDFWAVRCLEEMREAEEKGVPPPGHTTDHAMADTVMDFLFASQDASTASLVWMVCLMAGHPDVLAKVREEQLRVRGSPDAPVTGEVLSQMTYTRQVVKEVLRLRPPAPMVPQWAMRDFELPGGYTCPKGSLIMPSLIASTMQGYPDADKFDPDRFANDDMTFQKYFLTFGHGPHYCVGKEYAINHLTAFIAILATSCDWTRRLTERSRDDGINWQYLPTIYPADSHITMQYSKPAKAAA</sequence>
<evidence type="ECO:0000256" key="4">
    <source>
        <dbReference type="ARBA" id="ARBA00023002"/>
    </source>
</evidence>
<protein>
    <recommendedName>
        <fullName evidence="6">C-22 sterol desaturase</fullName>
    </recommendedName>
</protein>
<feature type="binding site" description="axial binding residue" evidence="8">
    <location>
        <position position="470"/>
    </location>
    <ligand>
        <name>heme</name>
        <dbReference type="ChEBI" id="CHEBI:30413"/>
    </ligand>
    <ligandPart>
        <name>Fe</name>
        <dbReference type="ChEBI" id="CHEBI:18248"/>
    </ligandPart>
</feature>
<dbReference type="CDD" id="cd11082">
    <property type="entry name" value="CYP61_CYP710"/>
    <property type="match status" value="1"/>
</dbReference>